<evidence type="ECO:0000313" key="1">
    <source>
        <dbReference type="EMBL" id="KAF0713999.1"/>
    </source>
</evidence>
<proteinExistence type="predicted"/>
<sequence>MERYFCYEAAGDQFLGRVVAGLPVNISDFSVLPPYFANPDDPDVAAVLRVMFPRVCHLSHMIGVLRLVLASLVFHSEYLAAALPSSHALLQTALFCSVNTRESLMTNLAVPNSVTTLRSTGIPPHIEIYKKLEANHASILAIPSAVLGGVTQILEERGAMAAHITKDVLESCLTTALSGCMQARPSPDGATNQRETNDVTRTMVFEWGGHFRRLPREFKFPSVNVSTAWRLWWLGNGAQNILPFSKILPFDLATKTNRDTLSEWKALMTPLHNHVSNSGIELDRTSSEADVLAAFDVAKLFLLPLMSRNTAYKKRSFDQLKVCTVIKLVRLAEGSKTQRPFQKRKSRA</sequence>
<protein>
    <submittedName>
        <fullName evidence="1">Uncharacterized protein</fullName>
    </submittedName>
</protein>
<comment type="caution">
    <text evidence="1">The sequence shown here is derived from an EMBL/GenBank/DDBJ whole genome shotgun (WGS) entry which is preliminary data.</text>
</comment>
<gene>
    <name evidence="1" type="ORF">AaE_011663</name>
</gene>
<accession>A0A6A4ZHJ2</accession>
<dbReference type="VEuPathDB" id="FungiDB:H257_01068"/>
<dbReference type="Proteomes" id="UP000469452">
    <property type="component" value="Unassembled WGS sequence"/>
</dbReference>
<name>A0A6A4ZHJ2_APHAT</name>
<organism evidence="1 2">
    <name type="scientific">Aphanomyces astaci</name>
    <name type="common">Crayfish plague agent</name>
    <dbReference type="NCBI Taxonomy" id="112090"/>
    <lineage>
        <taxon>Eukaryota</taxon>
        <taxon>Sar</taxon>
        <taxon>Stramenopiles</taxon>
        <taxon>Oomycota</taxon>
        <taxon>Saprolegniomycetes</taxon>
        <taxon>Saprolegniales</taxon>
        <taxon>Verrucalvaceae</taxon>
        <taxon>Aphanomyces</taxon>
    </lineage>
</organism>
<evidence type="ECO:0000313" key="2">
    <source>
        <dbReference type="Proteomes" id="UP000469452"/>
    </source>
</evidence>
<dbReference type="EMBL" id="VJMI01017366">
    <property type="protein sequence ID" value="KAF0713999.1"/>
    <property type="molecule type" value="Genomic_DNA"/>
</dbReference>
<dbReference type="AlphaFoldDB" id="A0A6A4ZHJ2"/>
<reference evidence="1 2" key="1">
    <citation type="submission" date="2019-06" db="EMBL/GenBank/DDBJ databases">
        <title>Genomics analysis of Aphanomyces spp. identifies a new class of oomycete effector associated with host adaptation.</title>
        <authorList>
            <person name="Gaulin E."/>
        </authorList>
    </citation>
    <scope>NUCLEOTIDE SEQUENCE [LARGE SCALE GENOMIC DNA]</scope>
    <source>
        <strain evidence="1 2">E</strain>
    </source>
</reference>